<sequence length="236" mass="26042">MDRNVRRLLNRVSVVFATIATASLFHLFHHSSRSCFSSSVAYSHLTLSRYPFPKSSCDAFSRRVSAPETRFAKLRLSRSYLRRVHSLSGSVFDHIRSLHLLSNSSHVLCVSAGAGHAVDALQNSGVTDVTGVDLIDYPPLVKRADPHNLPFFDDVFDLGFSDGLAGALYPIRFVSELERTVRRGGAVVLVVARKVAKVEEVAGLFKRLNLLEVRSVNLDGSKMNLIIMKNNGTKSS</sequence>
<organism evidence="2 3">
    <name type="scientific">Carex littledalei</name>
    <dbReference type="NCBI Taxonomy" id="544730"/>
    <lineage>
        <taxon>Eukaryota</taxon>
        <taxon>Viridiplantae</taxon>
        <taxon>Streptophyta</taxon>
        <taxon>Embryophyta</taxon>
        <taxon>Tracheophyta</taxon>
        <taxon>Spermatophyta</taxon>
        <taxon>Magnoliopsida</taxon>
        <taxon>Liliopsida</taxon>
        <taxon>Poales</taxon>
        <taxon>Cyperaceae</taxon>
        <taxon>Cyperoideae</taxon>
        <taxon>Cariceae</taxon>
        <taxon>Carex</taxon>
        <taxon>Carex subgen. Euthyceras</taxon>
    </lineage>
</organism>
<dbReference type="Gene3D" id="3.40.50.150">
    <property type="entry name" value="Vaccinia Virus protein VP39"/>
    <property type="match status" value="1"/>
</dbReference>
<protein>
    <recommendedName>
        <fullName evidence="1">Methyltransferase type 11 domain-containing protein</fullName>
    </recommendedName>
</protein>
<name>A0A833VV52_9POAL</name>
<evidence type="ECO:0000313" key="3">
    <source>
        <dbReference type="Proteomes" id="UP000623129"/>
    </source>
</evidence>
<dbReference type="InterPro" id="IPR029063">
    <property type="entry name" value="SAM-dependent_MTases_sf"/>
</dbReference>
<comment type="caution">
    <text evidence="2">The sequence shown here is derived from an EMBL/GenBank/DDBJ whole genome shotgun (WGS) entry which is preliminary data.</text>
</comment>
<dbReference type="PANTHER" id="PTHR45085:SF3">
    <property type="entry name" value="S-ADENOSYL-L-METHIONINE-DEPENDENT METHYLTRANSFERASES SUPERFAMILY PROTEIN"/>
    <property type="match status" value="1"/>
</dbReference>
<keyword evidence="3" id="KW-1185">Reference proteome</keyword>
<evidence type="ECO:0000259" key="1">
    <source>
        <dbReference type="Pfam" id="PF08241"/>
    </source>
</evidence>
<dbReference type="OrthoDB" id="682522at2759"/>
<dbReference type="Proteomes" id="UP000623129">
    <property type="component" value="Unassembled WGS sequence"/>
</dbReference>
<dbReference type="EMBL" id="SWLB01000007">
    <property type="protein sequence ID" value="KAF3336523.1"/>
    <property type="molecule type" value="Genomic_DNA"/>
</dbReference>
<gene>
    <name evidence="2" type="ORF">FCM35_KLT19109</name>
</gene>
<reference evidence="2" key="1">
    <citation type="submission" date="2020-01" db="EMBL/GenBank/DDBJ databases">
        <title>Genome sequence of Kobresia littledalei, the first chromosome-level genome in the family Cyperaceae.</title>
        <authorList>
            <person name="Qu G."/>
        </authorList>
    </citation>
    <scope>NUCLEOTIDE SEQUENCE</scope>
    <source>
        <strain evidence="2">C.B.Clarke</strain>
        <tissue evidence="2">Leaf</tissue>
    </source>
</reference>
<dbReference type="SUPFAM" id="SSF53335">
    <property type="entry name" value="S-adenosyl-L-methionine-dependent methyltransferases"/>
    <property type="match status" value="1"/>
</dbReference>
<dbReference type="Pfam" id="PF08241">
    <property type="entry name" value="Methyltransf_11"/>
    <property type="match status" value="1"/>
</dbReference>
<dbReference type="PANTHER" id="PTHR45085">
    <property type="entry name" value="F21J9.14"/>
    <property type="match status" value="1"/>
</dbReference>
<feature type="domain" description="Methyltransferase type 11" evidence="1">
    <location>
        <begin position="108"/>
        <end position="188"/>
    </location>
</feature>
<accession>A0A833VV52</accession>
<evidence type="ECO:0000313" key="2">
    <source>
        <dbReference type="EMBL" id="KAF3336523.1"/>
    </source>
</evidence>
<dbReference type="AlphaFoldDB" id="A0A833VV52"/>
<dbReference type="InterPro" id="IPR013216">
    <property type="entry name" value="Methyltransf_11"/>
</dbReference>
<dbReference type="GO" id="GO:0008757">
    <property type="term" value="F:S-adenosylmethionine-dependent methyltransferase activity"/>
    <property type="evidence" value="ECO:0007669"/>
    <property type="project" value="InterPro"/>
</dbReference>
<proteinExistence type="predicted"/>